<dbReference type="EMBL" id="DUZY01000002">
    <property type="protein sequence ID" value="DAD29120.1"/>
    <property type="molecule type" value="Genomic_DNA"/>
</dbReference>
<organism evidence="1 2">
    <name type="scientific">Nelumbo nucifera</name>
    <name type="common">Sacred lotus</name>
    <dbReference type="NCBI Taxonomy" id="4432"/>
    <lineage>
        <taxon>Eukaryota</taxon>
        <taxon>Viridiplantae</taxon>
        <taxon>Streptophyta</taxon>
        <taxon>Embryophyta</taxon>
        <taxon>Tracheophyta</taxon>
        <taxon>Spermatophyta</taxon>
        <taxon>Magnoliopsida</taxon>
        <taxon>Proteales</taxon>
        <taxon>Nelumbonaceae</taxon>
        <taxon>Nelumbo</taxon>
    </lineage>
</organism>
<proteinExistence type="predicted"/>
<comment type="caution">
    <text evidence="1">The sequence shown here is derived from an EMBL/GenBank/DDBJ whole genome shotgun (WGS) entry which is preliminary data.</text>
</comment>
<dbReference type="AlphaFoldDB" id="A0A822Y9B2"/>
<protein>
    <submittedName>
        <fullName evidence="1">Uncharacterized protein</fullName>
    </submittedName>
</protein>
<accession>A0A822Y9B2</accession>
<dbReference type="Proteomes" id="UP000607653">
    <property type="component" value="Unassembled WGS sequence"/>
</dbReference>
<evidence type="ECO:0000313" key="2">
    <source>
        <dbReference type="Proteomes" id="UP000607653"/>
    </source>
</evidence>
<name>A0A822Y9B2_NELNU</name>
<evidence type="ECO:0000313" key="1">
    <source>
        <dbReference type="EMBL" id="DAD29120.1"/>
    </source>
</evidence>
<keyword evidence="2" id="KW-1185">Reference proteome</keyword>
<sequence>MNTSGNSSRERIEKLSADRYADPRETLGHEWIEKLFSVLTTLVDAVEVVHVQTQVVLRQAWIEKLIGCRGLFMKLFSVLVTQQATLF</sequence>
<gene>
    <name evidence="1" type="ORF">HUJ06_030588</name>
</gene>
<reference evidence="1 2" key="1">
    <citation type="journal article" date="2020" name="Mol. Biol. Evol.">
        <title>Distinct Expression and Methylation Patterns for Genes with Different Fates following a Single Whole-Genome Duplication in Flowering Plants.</title>
        <authorList>
            <person name="Shi T."/>
            <person name="Rahmani R.S."/>
            <person name="Gugger P.F."/>
            <person name="Wang M."/>
            <person name="Li H."/>
            <person name="Zhang Y."/>
            <person name="Li Z."/>
            <person name="Wang Q."/>
            <person name="Van de Peer Y."/>
            <person name="Marchal K."/>
            <person name="Chen J."/>
        </authorList>
    </citation>
    <scope>NUCLEOTIDE SEQUENCE [LARGE SCALE GENOMIC DNA]</scope>
    <source>
        <tissue evidence="1">Leaf</tissue>
    </source>
</reference>